<keyword evidence="3" id="KW-1185">Reference proteome</keyword>
<feature type="compositionally biased region" description="Polar residues" evidence="1">
    <location>
        <begin position="59"/>
        <end position="70"/>
    </location>
</feature>
<protein>
    <submittedName>
        <fullName evidence="2">Uncharacterized protein</fullName>
    </submittedName>
</protein>
<feature type="compositionally biased region" description="Basic and acidic residues" evidence="1">
    <location>
        <begin position="73"/>
        <end position="98"/>
    </location>
</feature>
<feature type="compositionally biased region" description="Low complexity" evidence="1">
    <location>
        <begin position="116"/>
        <end position="132"/>
    </location>
</feature>
<dbReference type="Proteomes" id="UP000187283">
    <property type="component" value="Unassembled WGS sequence"/>
</dbReference>
<dbReference type="EMBL" id="LSSN01000314">
    <property type="protein sequence ID" value="OMJ24616.1"/>
    <property type="molecule type" value="Genomic_DNA"/>
</dbReference>
<feature type="region of interest" description="Disordered" evidence="1">
    <location>
        <begin position="47"/>
        <end position="132"/>
    </location>
</feature>
<gene>
    <name evidence="2" type="ORF">AYI70_g1470</name>
</gene>
<dbReference type="AlphaFoldDB" id="A0A1R1YD54"/>
<feature type="region of interest" description="Disordered" evidence="1">
    <location>
        <begin position="1"/>
        <end position="22"/>
    </location>
</feature>
<feature type="compositionally biased region" description="Basic and acidic residues" evidence="1">
    <location>
        <begin position="47"/>
        <end position="58"/>
    </location>
</feature>
<name>A0A1R1YD54_9FUNG</name>
<proteinExistence type="predicted"/>
<organism evidence="2 3">
    <name type="scientific">Smittium culicis</name>
    <dbReference type="NCBI Taxonomy" id="133412"/>
    <lineage>
        <taxon>Eukaryota</taxon>
        <taxon>Fungi</taxon>
        <taxon>Fungi incertae sedis</taxon>
        <taxon>Zoopagomycota</taxon>
        <taxon>Kickxellomycotina</taxon>
        <taxon>Harpellomycetes</taxon>
        <taxon>Harpellales</taxon>
        <taxon>Legeriomycetaceae</taxon>
        <taxon>Smittium</taxon>
    </lineage>
</organism>
<evidence type="ECO:0000313" key="2">
    <source>
        <dbReference type="EMBL" id="OMJ24616.1"/>
    </source>
</evidence>
<accession>A0A1R1YD54</accession>
<sequence>MSDMTKLSLKFSHPEPAKVEFSTPSASLIKNNAPKTYFNNAIIHETPKISGDDKHLPKNESSGTKSTTINRLRASDKNQKVSPADDTKSDESRDEVKLPKTKGTNKKFFESDDSQDSSSIKGSSSPIEIKKE</sequence>
<comment type="caution">
    <text evidence="2">The sequence shown here is derived from an EMBL/GenBank/DDBJ whole genome shotgun (WGS) entry which is preliminary data.</text>
</comment>
<reference evidence="2 3" key="1">
    <citation type="submission" date="2017-01" db="EMBL/GenBank/DDBJ databases">
        <authorList>
            <person name="Mah S.A."/>
            <person name="Swanson W.J."/>
            <person name="Moy G.W."/>
            <person name="Vacquier V.D."/>
        </authorList>
    </citation>
    <scope>NUCLEOTIDE SEQUENCE [LARGE SCALE GENOMIC DNA]</scope>
    <source>
        <strain evidence="2 3">GSMNP</strain>
    </source>
</reference>
<evidence type="ECO:0000313" key="3">
    <source>
        <dbReference type="Proteomes" id="UP000187283"/>
    </source>
</evidence>
<evidence type="ECO:0000256" key="1">
    <source>
        <dbReference type="SAM" id="MobiDB-lite"/>
    </source>
</evidence>